<feature type="compositionally biased region" description="Polar residues" evidence="1">
    <location>
        <begin position="21"/>
        <end position="34"/>
    </location>
</feature>
<dbReference type="AlphaFoldDB" id="A0A086J756"/>
<feature type="compositionally biased region" description="Polar residues" evidence="1">
    <location>
        <begin position="368"/>
        <end position="380"/>
    </location>
</feature>
<dbReference type="Proteomes" id="UP000028828">
    <property type="component" value="Unassembled WGS sequence"/>
</dbReference>
<feature type="compositionally biased region" description="Low complexity" evidence="1">
    <location>
        <begin position="74"/>
        <end position="84"/>
    </location>
</feature>
<evidence type="ECO:0000313" key="3">
    <source>
        <dbReference type="Proteomes" id="UP000028828"/>
    </source>
</evidence>
<evidence type="ECO:0000313" key="2">
    <source>
        <dbReference type="EMBL" id="KFG27974.1"/>
    </source>
</evidence>
<accession>A0A086J756</accession>
<feature type="region of interest" description="Disordered" evidence="1">
    <location>
        <begin position="368"/>
        <end position="475"/>
    </location>
</feature>
<protein>
    <submittedName>
        <fullName evidence="2">Uncharacterized protein</fullName>
    </submittedName>
</protein>
<name>A0A086J756_TOXGO</name>
<proteinExistence type="predicted"/>
<evidence type="ECO:0000256" key="1">
    <source>
        <dbReference type="SAM" id="MobiDB-lite"/>
    </source>
</evidence>
<dbReference type="EMBL" id="AEYI02002515">
    <property type="protein sequence ID" value="KFG27974.1"/>
    <property type="molecule type" value="Genomic_DNA"/>
</dbReference>
<feature type="compositionally biased region" description="Low complexity" evidence="1">
    <location>
        <begin position="463"/>
        <end position="475"/>
    </location>
</feature>
<reference evidence="2 3" key="1">
    <citation type="submission" date="2014-03" db="EMBL/GenBank/DDBJ databases">
        <authorList>
            <person name="Sibley D."/>
            <person name="Venepally P."/>
            <person name="Karamycheva S."/>
            <person name="Hadjithomas M."/>
            <person name="Khan A."/>
            <person name="Brunk B."/>
            <person name="Roos D."/>
            <person name="Caler E."/>
            <person name="Lorenzi H."/>
        </authorList>
    </citation>
    <scope>NUCLEOTIDE SEQUENCE [LARGE SCALE GENOMIC DNA]</scope>
    <source>
        <strain evidence="3">p89</strain>
    </source>
</reference>
<gene>
    <name evidence="2" type="ORF">TGP89_306920</name>
</gene>
<comment type="caution">
    <text evidence="2">The sequence shown here is derived from an EMBL/GenBank/DDBJ whole genome shotgun (WGS) entry which is preliminary data.</text>
</comment>
<feature type="compositionally biased region" description="Low complexity" evidence="1">
    <location>
        <begin position="106"/>
        <end position="126"/>
    </location>
</feature>
<dbReference type="OrthoDB" id="347667at2759"/>
<feature type="region of interest" description="Disordered" evidence="1">
    <location>
        <begin position="1"/>
        <end position="214"/>
    </location>
</feature>
<dbReference type="VEuPathDB" id="ToxoDB:TGP89_306920"/>
<feature type="compositionally biased region" description="Basic and acidic residues" evidence="1">
    <location>
        <begin position="87"/>
        <end position="101"/>
    </location>
</feature>
<organism evidence="2 3">
    <name type="scientific">Toxoplasma gondii p89</name>
    <dbReference type="NCBI Taxonomy" id="943119"/>
    <lineage>
        <taxon>Eukaryota</taxon>
        <taxon>Sar</taxon>
        <taxon>Alveolata</taxon>
        <taxon>Apicomplexa</taxon>
        <taxon>Conoidasida</taxon>
        <taxon>Coccidia</taxon>
        <taxon>Eucoccidiorida</taxon>
        <taxon>Eimeriorina</taxon>
        <taxon>Sarcocystidae</taxon>
        <taxon>Toxoplasma</taxon>
    </lineage>
</organism>
<sequence length="475" mass="49813">MFEATEKGASGDSPQAGGSGEATTTASVDSTVEPSATDEKDTSKDNQTLSAASAPDTDSPDAKDRSTGRSDGQATPASSSPTPSDQNPKKVRAESPSKESRNNVGAPQPSESSSPEAASVPAAPSSDGPEPENSAAATAGAGGGESTLWSYFGWGDPWASKTPAAEEAPPGPDTGDGGESPRKSKDSSTVVRFQGVTSEDDNAASKRARPRKENSVDKMGFVDLVESLLLNHDPTGRPGRFIDTFSTSEFASERDSDLDSMVSTELKGSGPDDGLVWQMEDIMAFEDQLHAALSTRLEQEARHMESSLKKGLVELQAQLGDDDEIKMIHYEARMAGLDLIVGIDTPDDATVRRIDLSTLMNLSVSNYDESMSNSKQQTSVGVLPLPSETSFPFTPRRQGPPARGKGGTWGAESGRTPLQQMQAELLRLGTTSSEESTSEDDSAEKRKTAKNSSPGANDNEGRSPAPSASSSTAST</sequence>
<feature type="compositionally biased region" description="Polar residues" evidence="1">
    <location>
        <begin position="187"/>
        <end position="197"/>
    </location>
</feature>